<evidence type="ECO:0000256" key="2">
    <source>
        <dbReference type="ARBA" id="ARBA00022692"/>
    </source>
</evidence>
<dbReference type="GO" id="GO:0016020">
    <property type="term" value="C:membrane"/>
    <property type="evidence" value="ECO:0007669"/>
    <property type="project" value="UniProtKB-SubCell"/>
</dbReference>
<dbReference type="AlphaFoldDB" id="A0A1Y5SR08"/>
<name>A0A1Y5SR08_9RHOB</name>
<evidence type="ECO:0000256" key="5">
    <source>
        <dbReference type="SAM" id="Phobius"/>
    </source>
</evidence>
<dbReference type="PANTHER" id="PTHR35371">
    <property type="entry name" value="INNER MEMBRANE PROTEIN"/>
    <property type="match status" value="1"/>
</dbReference>
<evidence type="ECO:0000256" key="4">
    <source>
        <dbReference type="ARBA" id="ARBA00023136"/>
    </source>
</evidence>
<proteinExistence type="predicted"/>
<keyword evidence="2 5" id="KW-0812">Transmembrane</keyword>
<feature type="transmembrane region" description="Helical" evidence="5">
    <location>
        <begin position="66"/>
        <end position="92"/>
    </location>
</feature>
<dbReference type="PANTHER" id="PTHR35371:SF1">
    <property type="entry name" value="BLR7753 PROTEIN"/>
    <property type="match status" value="1"/>
</dbReference>
<accession>A0A1Y5SR08</accession>
<evidence type="ECO:0000313" key="7">
    <source>
        <dbReference type="Proteomes" id="UP000193409"/>
    </source>
</evidence>
<protein>
    <submittedName>
        <fullName evidence="6">MAPEG family protein</fullName>
    </submittedName>
</protein>
<dbReference type="InterPro" id="IPR023352">
    <property type="entry name" value="MAPEG-like_dom_sf"/>
</dbReference>
<keyword evidence="3 5" id="KW-1133">Transmembrane helix</keyword>
<dbReference type="Gene3D" id="1.20.120.550">
    <property type="entry name" value="Membrane associated eicosanoid/glutathione metabolism-like domain"/>
    <property type="match status" value="1"/>
</dbReference>
<keyword evidence="4 5" id="KW-0472">Membrane</keyword>
<dbReference type="RefSeq" id="WP_370738553.1">
    <property type="nucleotide sequence ID" value="NZ_FWFQ01000016.1"/>
</dbReference>
<keyword evidence="7" id="KW-1185">Reference proteome</keyword>
<evidence type="ECO:0000256" key="3">
    <source>
        <dbReference type="ARBA" id="ARBA00022989"/>
    </source>
</evidence>
<evidence type="ECO:0000313" key="6">
    <source>
        <dbReference type="EMBL" id="SLN46434.1"/>
    </source>
</evidence>
<dbReference type="Proteomes" id="UP000193409">
    <property type="component" value="Unassembled WGS sequence"/>
</dbReference>
<dbReference type="EMBL" id="FWFQ01000016">
    <property type="protein sequence ID" value="SLN46434.1"/>
    <property type="molecule type" value="Genomic_DNA"/>
</dbReference>
<reference evidence="6 7" key="1">
    <citation type="submission" date="2017-03" db="EMBL/GenBank/DDBJ databases">
        <authorList>
            <person name="Afonso C.L."/>
            <person name="Miller P.J."/>
            <person name="Scott M.A."/>
            <person name="Spackman E."/>
            <person name="Goraichik I."/>
            <person name="Dimitrov K.M."/>
            <person name="Suarez D.L."/>
            <person name="Swayne D.E."/>
        </authorList>
    </citation>
    <scope>NUCLEOTIDE SEQUENCE [LARGE SCALE GENOMIC DNA]</scope>
    <source>
        <strain evidence="6 7">CECT 7680</strain>
    </source>
</reference>
<comment type="subcellular location">
    <subcellularLocation>
        <location evidence="1">Membrane</location>
    </subcellularLocation>
</comment>
<dbReference type="InterPro" id="IPR001129">
    <property type="entry name" value="Membr-assoc_MAPEG"/>
</dbReference>
<evidence type="ECO:0000256" key="1">
    <source>
        <dbReference type="ARBA" id="ARBA00004370"/>
    </source>
</evidence>
<dbReference type="Pfam" id="PF01124">
    <property type="entry name" value="MAPEG"/>
    <property type="match status" value="1"/>
</dbReference>
<gene>
    <name evidence="6" type="ORF">PSA7680_02384</name>
</gene>
<organism evidence="6 7">
    <name type="scientific">Pseudoruegeria aquimaris</name>
    <dbReference type="NCBI Taxonomy" id="393663"/>
    <lineage>
        <taxon>Bacteria</taxon>
        <taxon>Pseudomonadati</taxon>
        <taxon>Pseudomonadota</taxon>
        <taxon>Alphaproteobacteria</taxon>
        <taxon>Rhodobacterales</taxon>
        <taxon>Roseobacteraceae</taxon>
        <taxon>Pseudoruegeria</taxon>
    </lineage>
</organism>
<feature type="transmembrane region" description="Helical" evidence="5">
    <location>
        <begin position="113"/>
        <end position="131"/>
    </location>
</feature>
<dbReference type="SUPFAM" id="SSF161084">
    <property type="entry name" value="MAPEG domain-like"/>
    <property type="match status" value="1"/>
</dbReference>
<sequence length="132" mass="14110">MMTPELTALALLGLLHAALFVAMSVSANRLLPTAKTLGTRETPLEQELTGKTGRIYRALRNNTENLGFFAAAVVVVQLSGANSGFTATCAWLTLAARIAYVPAYVFGWVPWRSLIFVTGFGATTLMFAAALL</sequence>